<feature type="compositionally biased region" description="Basic residues" evidence="1">
    <location>
        <begin position="426"/>
        <end position="437"/>
    </location>
</feature>
<evidence type="ECO:0000313" key="3">
    <source>
        <dbReference type="EMBL" id="EDW79829.2"/>
    </source>
</evidence>
<organism evidence="3 4">
    <name type="scientific">Drosophila willistoni</name>
    <name type="common">Fruit fly</name>
    <dbReference type="NCBI Taxonomy" id="7260"/>
    <lineage>
        <taxon>Eukaryota</taxon>
        <taxon>Metazoa</taxon>
        <taxon>Ecdysozoa</taxon>
        <taxon>Arthropoda</taxon>
        <taxon>Hexapoda</taxon>
        <taxon>Insecta</taxon>
        <taxon>Pterygota</taxon>
        <taxon>Neoptera</taxon>
        <taxon>Endopterygota</taxon>
        <taxon>Diptera</taxon>
        <taxon>Brachycera</taxon>
        <taxon>Muscomorpha</taxon>
        <taxon>Ephydroidea</taxon>
        <taxon>Drosophilidae</taxon>
        <taxon>Drosophila</taxon>
        <taxon>Sophophora</taxon>
    </lineage>
</organism>
<evidence type="ECO:0000256" key="1">
    <source>
        <dbReference type="SAM" id="MobiDB-lite"/>
    </source>
</evidence>
<evidence type="ECO:0000313" key="4">
    <source>
        <dbReference type="Proteomes" id="UP000007798"/>
    </source>
</evidence>
<protein>
    <recommendedName>
        <fullName evidence="5">Protein anachronism</fullName>
    </recommendedName>
</protein>
<dbReference type="OrthoDB" id="6287506at2759"/>
<dbReference type="eggNOG" id="ENOG502SAYS">
    <property type="taxonomic scope" value="Eukaryota"/>
</dbReference>
<dbReference type="AlphaFoldDB" id="B4N640"/>
<reference evidence="3 4" key="1">
    <citation type="journal article" date="2007" name="Nature">
        <title>Evolution of genes and genomes on the Drosophila phylogeny.</title>
        <authorList>
            <consortium name="Drosophila 12 Genomes Consortium"/>
            <person name="Clark A.G."/>
            <person name="Eisen M.B."/>
            <person name="Smith D.R."/>
            <person name="Bergman C.M."/>
            <person name="Oliver B."/>
            <person name="Markow T.A."/>
            <person name="Kaufman T.C."/>
            <person name="Kellis M."/>
            <person name="Gelbart W."/>
            <person name="Iyer V.N."/>
            <person name="Pollard D.A."/>
            <person name="Sackton T.B."/>
            <person name="Larracuente A.M."/>
            <person name="Singh N.D."/>
            <person name="Abad J.P."/>
            <person name="Abt D.N."/>
            <person name="Adryan B."/>
            <person name="Aguade M."/>
            <person name="Akashi H."/>
            <person name="Anderson W.W."/>
            <person name="Aquadro C.F."/>
            <person name="Ardell D.H."/>
            <person name="Arguello R."/>
            <person name="Artieri C.G."/>
            <person name="Barbash D.A."/>
            <person name="Barker D."/>
            <person name="Barsanti P."/>
            <person name="Batterham P."/>
            <person name="Batzoglou S."/>
            <person name="Begun D."/>
            <person name="Bhutkar A."/>
            <person name="Blanco E."/>
            <person name="Bosak S.A."/>
            <person name="Bradley R.K."/>
            <person name="Brand A.D."/>
            <person name="Brent M.R."/>
            <person name="Brooks A.N."/>
            <person name="Brown R.H."/>
            <person name="Butlin R.K."/>
            <person name="Caggese C."/>
            <person name="Calvi B.R."/>
            <person name="Bernardo de Carvalho A."/>
            <person name="Caspi A."/>
            <person name="Castrezana S."/>
            <person name="Celniker S.E."/>
            <person name="Chang J.L."/>
            <person name="Chapple C."/>
            <person name="Chatterji S."/>
            <person name="Chinwalla A."/>
            <person name="Civetta A."/>
            <person name="Clifton S.W."/>
            <person name="Comeron J.M."/>
            <person name="Costello J.C."/>
            <person name="Coyne J.A."/>
            <person name="Daub J."/>
            <person name="David R.G."/>
            <person name="Delcher A.L."/>
            <person name="Delehaunty K."/>
            <person name="Do C.B."/>
            <person name="Ebling H."/>
            <person name="Edwards K."/>
            <person name="Eickbush T."/>
            <person name="Evans J.D."/>
            <person name="Filipski A."/>
            <person name="Findeiss S."/>
            <person name="Freyhult E."/>
            <person name="Fulton L."/>
            <person name="Fulton R."/>
            <person name="Garcia A.C."/>
            <person name="Gardiner A."/>
            <person name="Garfield D.A."/>
            <person name="Garvin B.E."/>
            <person name="Gibson G."/>
            <person name="Gilbert D."/>
            <person name="Gnerre S."/>
            <person name="Godfrey J."/>
            <person name="Good R."/>
            <person name="Gotea V."/>
            <person name="Gravely B."/>
            <person name="Greenberg A.J."/>
            <person name="Griffiths-Jones S."/>
            <person name="Gross S."/>
            <person name="Guigo R."/>
            <person name="Gustafson E.A."/>
            <person name="Haerty W."/>
            <person name="Hahn M.W."/>
            <person name="Halligan D.L."/>
            <person name="Halpern A.L."/>
            <person name="Halter G.M."/>
            <person name="Han M.V."/>
            <person name="Heger A."/>
            <person name="Hillier L."/>
            <person name="Hinrichs A.S."/>
            <person name="Holmes I."/>
            <person name="Hoskins R.A."/>
            <person name="Hubisz M.J."/>
            <person name="Hultmark D."/>
            <person name="Huntley M.A."/>
            <person name="Jaffe D.B."/>
            <person name="Jagadeeshan S."/>
            <person name="Jeck W.R."/>
            <person name="Johnson J."/>
            <person name="Jones C.D."/>
            <person name="Jordan W.C."/>
            <person name="Karpen G.H."/>
            <person name="Kataoka E."/>
            <person name="Keightley P.D."/>
            <person name="Kheradpour P."/>
            <person name="Kirkness E.F."/>
            <person name="Koerich L.B."/>
            <person name="Kristiansen K."/>
            <person name="Kudrna D."/>
            <person name="Kulathinal R.J."/>
            <person name="Kumar S."/>
            <person name="Kwok R."/>
            <person name="Lander E."/>
            <person name="Langley C.H."/>
            <person name="Lapoint R."/>
            <person name="Lazzaro B.P."/>
            <person name="Lee S.J."/>
            <person name="Levesque L."/>
            <person name="Li R."/>
            <person name="Lin C.F."/>
            <person name="Lin M.F."/>
            <person name="Lindblad-Toh K."/>
            <person name="Llopart A."/>
            <person name="Long M."/>
            <person name="Low L."/>
            <person name="Lozovsky E."/>
            <person name="Lu J."/>
            <person name="Luo M."/>
            <person name="Machado C.A."/>
            <person name="Makalowski W."/>
            <person name="Marzo M."/>
            <person name="Matsuda M."/>
            <person name="Matzkin L."/>
            <person name="McAllister B."/>
            <person name="McBride C.S."/>
            <person name="McKernan B."/>
            <person name="McKernan K."/>
            <person name="Mendez-Lago M."/>
            <person name="Minx P."/>
            <person name="Mollenhauer M.U."/>
            <person name="Montooth K."/>
            <person name="Mount S.M."/>
            <person name="Mu X."/>
            <person name="Myers E."/>
            <person name="Negre B."/>
            <person name="Newfeld S."/>
            <person name="Nielsen R."/>
            <person name="Noor M.A."/>
            <person name="O'Grady P."/>
            <person name="Pachter L."/>
            <person name="Papaceit M."/>
            <person name="Parisi M.J."/>
            <person name="Parisi M."/>
            <person name="Parts L."/>
            <person name="Pedersen J.S."/>
            <person name="Pesole G."/>
            <person name="Phillippy A.M."/>
            <person name="Ponting C.P."/>
            <person name="Pop M."/>
            <person name="Porcelli D."/>
            <person name="Powell J.R."/>
            <person name="Prohaska S."/>
            <person name="Pruitt K."/>
            <person name="Puig M."/>
            <person name="Quesneville H."/>
            <person name="Ram K.R."/>
            <person name="Rand D."/>
            <person name="Rasmussen M.D."/>
            <person name="Reed L.K."/>
            <person name="Reenan R."/>
            <person name="Reily A."/>
            <person name="Remington K.A."/>
            <person name="Rieger T.T."/>
            <person name="Ritchie M.G."/>
            <person name="Robin C."/>
            <person name="Rogers Y.H."/>
            <person name="Rohde C."/>
            <person name="Rozas J."/>
            <person name="Rubenfield M.J."/>
            <person name="Ruiz A."/>
            <person name="Russo S."/>
            <person name="Salzberg S.L."/>
            <person name="Sanchez-Gracia A."/>
            <person name="Saranga D.J."/>
            <person name="Sato H."/>
            <person name="Schaeffer S.W."/>
            <person name="Schatz M.C."/>
            <person name="Schlenke T."/>
            <person name="Schwartz R."/>
            <person name="Segarra C."/>
            <person name="Singh R.S."/>
            <person name="Sirot L."/>
            <person name="Sirota M."/>
            <person name="Sisneros N.B."/>
            <person name="Smith C.D."/>
            <person name="Smith T.F."/>
            <person name="Spieth J."/>
            <person name="Stage D.E."/>
            <person name="Stark A."/>
            <person name="Stephan W."/>
            <person name="Strausberg R.L."/>
            <person name="Strempel S."/>
            <person name="Sturgill D."/>
            <person name="Sutton G."/>
            <person name="Sutton G.G."/>
            <person name="Tao W."/>
            <person name="Teichmann S."/>
            <person name="Tobari Y.N."/>
            <person name="Tomimura Y."/>
            <person name="Tsolas J.M."/>
            <person name="Valente V.L."/>
            <person name="Venter E."/>
            <person name="Venter J.C."/>
            <person name="Vicario S."/>
            <person name="Vieira F.G."/>
            <person name="Vilella A.J."/>
            <person name="Villasante A."/>
            <person name="Walenz B."/>
            <person name="Wang J."/>
            <person name="Wasserman M."/>
            <person name="Watts T."/>
            <person name="Wilson D."/>
            <person name="Wilson R.K."/>
            <person name="Wing R.A."/>
            <person name="Wolfner M.F."/>
            <person name="Wong A."/>
            <person name="Wong G.K."/>
            <person name="Wu C.I."/>
            <person name="Wu G."/>
            <person name="Yamamoto D."/>
            <person name="Yang H.P."/>
            <person name="Yang S.P."/>
            <person name="Yorke J.A."/>
            <person name="Yoshida K."/>
            <person name="Zdobnov E."/>
            <person name="Zhang P."/>
            <person name="Zhang Y."/>
            <person name="Zimin A.V."/>
            <person name="Baldwin J."/>
            <person name="Abdouelleil A."/>
            <person name="Abdulkadir J."/>
            <person name="Abebe A."/>
            <person name="Abera B."/>
            <person name="Abreu J."/>
            <person name="Acer S.C."/>
            <person name="Aftuck L."/>
            <person name="Alexander A."/>
            <person name="An P."/>
            <person name="Anderson E."/>
            <person name="Anderson S."/>
            <person name="Arachi H."/>
            <person name="Azer M."/>
            <person name="Bachantsang P."/>
            <person name="Barry A."/>
            <person name="Bayul T."/>
            <person name="Berlin A."/>
            <person name="Bessette D."/>
            <person name="Bloom T."/>
            <person name="Blye J."/>
            <person name="Boguslavskiy L."/>
            <person name="Bonnet C."/>
            <person name="Boukhgalter B."/>
            <person name="Bourzgui I."/>
            <person name="Brown A."/>
            <person name="Cahill P."/>
            <person name="Channer S."/>
            <person name="Cheshatsang Y."/>
            <person name="Chuda L."/>
            <person name="Citroen M."/>
            <person name="Collymore A."/>
            <person name="Cooke P."/>
            <person name="Costello M."/>
            <person name="D'Aco K."/>
            <person name="Daza R."/>
            <person name="De Haan G."/>
            <person name="DeGray S."/>
            <person name="DeMaso C."/>
            <person name="Dhargay N."/>
            <person name="Dooley K."/>
            <person name="Dooley E."/>
            <person name="Doricent M."/>
            <person name="Dorje P."/>
            <person name="Dorjee K."/>
            <person name="Dupes A."/>
            <person name="Elong R."/>
            <person name="Falk J."/>
            <person name="Farina A."/>
            <person name="Faro S."/>
            <person name="Ferguson D."/>
            <person name="Fisher S."/>
            <person name="Foley C.D."/>
            <person name="Franke A."/>
            <person name="Friedrich D."/>
            <person name="Gadbois L."/>
            <person name="Gearin G."/>
            <person name="Gearin C.R."/>
            <person name="Giannoukos G."/>
            <person name="Goode T."/>
            <person name="Graham J."/>
            <person name="Grandbois E."/>
            <person name="Grewal S."/>
            <person name="Gyaltsen K."/>
            <person name="Hafez N."/>
            <person name="Hagos B."/>
            <person name="Hall J."/>
            <person name="Henson C."/>
            <person name="Hollinger A."/>
            <person name="Honan T."/>
            <person name="Huard M.D."/>
            <person name="Hughes L."/>
            <person name="Hurhula B."/>
            <person name="Husby M.E."/>
            <person name="Kamat A."/>
            <person name="Kanga B."/>
            <person name="Kashin S."/>
            <person name="Khazanovich D."/>
            <person name="Kisner P."/>
            <person name="Lance K."/>
            <person name="Lara M."/>
            <person name="Lee W."/>
            <person name="Lennon N."/>
            <person name="Letendre F."/>
            <person name="LeVine R."/>
            <person name="Lipovsky A."/>
            <person name="Liu X."/>
            <person name="Liu J."/>
            <person name="Liu S."/>
            <person name="Lokyitsang T."/>
            <person name="Lokyitsang Y."/>
            <person name="Lubonja R."/>
            <person name="Lui A."/>
            <person name="MacDonald P."/>
            <person name="Magnisalis V."/>
            <person name="Maru K."/>
            <person name="Matthews C."/>
            <person name="McCusker W."/>
            <person name="McDonough S."/>
            <person name="Mehta T."/>
            <person name="Meldrim J."/>
            <person name="Meneus L."/>
            <person name="Mihai O."/>
            <person name="Mihalev A."/>
            <person name="Mihova T."/>
            <person name="Mittelman R."/>
            <person name="Mlenga V."/>
            <person name="Montmayeur A."/>
            <person name="Mulrain L."/>
            <person name="Navidi A."/>
            <person name="Naylor J."/>
            <person name="Negash T."/>
            <person name="Nguyen T."/>
            <person name="Nguyen N."/>
            <person name="Nicol R."/>
            <person name="Norbu C."/>
            <person name="Norbu N."/>
            <person name="Novod N."/>
            <person name="O'Neill B."/>
            <person name="Osman S."/>
            <person name="Markiewicz E."/>
            <person name="Oyono O.L."/>
            <person name="Patti C."/>
            <person name="Phunkhang P."/>
            <person name="Pierre F."/>
            <person name="Priest M."/>
            <person name="Raghuraman S."/>
            <person name="Rege F."/>
            <person name="Reyes R."/>
            <person name="Rise C."/>
            <person name="Rogov P."/>
            <person name="Ross K."/>
            <person name="Ryan E."/>
            <person name="Settipalli S."/>
            <person name="Shea T."/>
            <person name="Sherpa N."/>
            <person name="Shi L."/>
            <person name="Shih D."/>
            <person name="Sparrow T."/>
            <person name="Spaulding J."/>
            <person name="Stalker J."/>
            <person name="Stange-Thomann N."/>
            <person name="Stavropoulos S."/>
            <person name="Stone C."/>
            <person name="Strader C."/>
            <person name="Tesfaye S."/>
            <person name="Thomson T."/>
            <person name="Thoulutsang Y."/>
            <person name="Thoulutsang D."/>
            <person name="Topham K."/>
            <person name="Topping I."/>
            <person name="Tsamla T."/>
            <person name="Vassiliev H."/>
            <person name="Vo A."/>
            <person name="Wangchuk T."/>
            <person name="Wangdi T."/>
            <person name="Weiand M."/>
            <person name="Wilkinson J."/>
            <person name="Wilson A."/>
            <person name="Yadav S."/>
            <person name="Young G."/>
            <person name="Yu Q."/>
            <person name="Zembek L."/>
            <person name="Zhong D."/>
            <person name="Zimmer A."/>
            <person name="Zwirko Z."/>
            <person name="Jaffe D.B."/>
            <person name="Alvarez P."/>
            <person name="Brockman W."/>
            <person name="Butler J."/>
            <person name="Chin C."/>
            <person name="Gnerre S."/>
            <person name="Grabherr M."/>
            <person name="Kleber M."/>
            <person name="Mauceli E."/>
            <person name="MacCallum I."/>
        </authorList>
    </citation>
    <scope>NUCLEOTIDE SEQUENCE [LARGE SCALE GENOMIC DNA]</scope>
    <source>
        <strain evidence="4">Tucson 14030-0811.24</strain>
    </source>
</reference>
<dbReference type="InParanoid" id="B4N640"/>
<dbReference type="FunCoup" id="B4N640">
    <property type="interactions" value="1"/>
</dbReference>
<dbReference type="HOGENOM" id="CLU_575240_0_0_1"/>
<dbReference type="EMBL" id="CH964154">
    <property type="protein sequence ID" value="EDW79829.2"/>
    <property type="molecule type" value="Genomic_DNA"/>
</dbReference>
<name>B4N640_DROWI</name>
<gene>
    <name evidence="3" type="primary">Dwil\GK17993</name>
    <name evidence="3" type="ORF">Dwil_GK17993</name>
</gene>
<feature type="chain" id="PRO_5006458236" description="Protein anachronism" evidence="2">
    <location>
        <begin position="35"/>
        <end position="444"/>
    </location>
</feature>
<sequence>MSSALCCKSCCRHLLRLLFVLLCIVLLMPKSCSGGRISRSAFLDDNAQVRSVVVDPNNRTIWNMFNLTDAQVRFIQNRTNPNNQDETTQTSSHRHLQHVASRRVNEIFNLIRNAVTNQSDGTTNRDSLGATATQTHGQKTLHEKAGFPICNAETSILNWQQSTNVTLQFASSIFQRSAGDSLSLDSALLRLYKIDPNNKSAAEPTATAETTICPEPELLDSQIRVTVSIVHQQKKKQRKKRTCNTVMLSSSKIGWVDIDVKCALNYWEQQQCQHSHSPLPASVVGMLMIEVHDDEENQLKPGLYFEQPKCDQADPAIPWTVYGAKTPLPCMENRTMPRYPRLDVRFTGDAQFVSLAGEESESGSESKDESSLSNNSSNNSSTIDNTLDAENLDTEEINGDDRLDLQQQQHRRRHHHSHSQTTSSYNHHHHKHHHVLAHKQQQQQ</sequence>
<evidence type="ECO:0000256" key="2">
    <source>
        <dbReference type="SAM" id="SignalP"/>
    </source>
</evidence>
<feature type="non-terminal residue" evidence="3">
    <location>
        <position position="444"/>
    </location>
</feature>
<feature type="compositionally biased region" description="Low complexity" evidence="1">
    <location>
        <begin position="371"/>
        <end position="381"/>
    </location>
</feature>
<keyword evidence="2" id="KW-0732">Signal</keyword>
<dbReference type="Proteomes" id="UP000007798">
    <property type="component" value="Unassembled WGS sequence"/>
</dbReference>
<feature type="region of interest" description="Disordered" evidence="1">
    <location>
        <begin position="406"/>
        <end position="444"/>
    </location>
</feature>
<accession>B4N640</accession>
<proteinExistence type="predicted"/>
<keyword evidence="4" id="KW-1185">Reference proteome</keyword>
<evidence type="ECO:0008006" key="5">
    <source>
        <dbReference type="Google" id="ProtNLM"/>
    </source>
</evidence>
<feature type="region of interest" description="Disordered" evidence="1">
    <location>
        <begin position="356"/>
        <end position="385"/>
    </location>
</feature>
<feature type="signal peptide" evidence="2">
    <location>
        <begin position="1"/>
        <end position="34"/>
    </location>
</feature>
<feature type="compositionally biased region" description="Basic residues" evidence="1">
    <location>
        <begin position="409"/>
        <end position="418"/>
    </location>
</feature>